<accession>A0AAD9PX38</accession>
<evidence type="ECO:0000313" key="2">
    <source>
        <dbReference type="EMBL" id="KAK2550573.1"/>
    </source>
</evidence>
<feature type="region of interest" description="Disordered" evidence="1">
    <location>
        <begin position="214"/>
        <end position="235"/>
    </location>
</feature>
<reference evidence="2" key="1">
    <citation type="journal article" date="2023" name="G3 (Bethesda)">
        <title>Whole genome assembly and annotation of the endangered Caribbean coral Acropora cervicornis.</title>
        <authorList>
            <person name="Selwyn J.D."/>
            <person name="Vollmer S.V."/>
        </authorList>
    </citation>
    <scope>NUCLEOTIDE SEQUENCE</scope>
    <source>
        <strain evidence="2">K2</strain>
    </source>
</reference>
<organism evidence="2 3">
    <name type="scientific">Acropora cervicornis</name>
    <name type="common">Staghorn coral</name>
    <dbReference type="NCBI Taxonomy" id="6130"/>
    <lineage>
        <taxon>Eukaryota</taxon>
        <taxon>Metazoa</taxon>
        <taxon>Cnidaria</taxon>
        <taxon>Anthozoa</taxon>
        <taxon>Hexacorallia</taxon>
        <taxon>Scleractinia</taxon>
        <taxon>Astrocoeniina</taxon>
        <taxon>Acroporidae</taxon>
        <taxon>Acropora</taxon>
    </lineage>
</organism>
<dbReference type="Proteomes" id="UP001249851">
    <property type="component" value="Unassembled WGS sequence"/>
</dbReference>
<gene>
    <name evidence="2" type="ORF">P5673_028777</name>
</gene>
<evidence type="ECO:0000256" key="1">
    <source>
        <dbReference type="SAM" id="MobiDB-lite"/>
    </source>
</evidence>
<comment type="caution">
    <text evidence="2">The sequence shown here is derived from an EMBL/GenBank/DDBJ whole genome shotgun (WGS) entry which is preliminary data.</text>
</comment>
<dbReference type="AlphaFoldDB" id="A0AAD9PX38"/>
<dbReference type="EMBL" id="JARQWQ010000109">
    <property type="protein sequence ID" value="KAK2550573.1"/>
    <property type="molecule type" value="Genomic_DNA"/>
</dbReference>
<keyword evidence="3" id="KW-1185">Reference proteome</keyword>
<proteinExistence type="predicted"/>
<evidence type="ECO:0000313" key="3">
    <source>
        <dbReference type="Proteomes" id="UP001249851"/>
    </source>
</evidence>
<protein>
    <submittedName>
        <fullName evidence="2">Uncharacterized protein</fullName>
    </submittedName>
</protein>
<name>A0AAD9PX38_ACRCE</name>
<sequence length="277" mass="31606">MRCCLQSWATYPFPEQLDDIPLRGGNTETSTEKWSLAARYDEIMFNRKKIYFGEEHTICCQVKWAQPRNLHSQRSEKPFGVFFAFQVIWTTKFAICTVSIATLLYQQNWEGTVFTAWYSLSQYIWSSSLLQGTWNCNRAISVISKRASYMKYTPSTREFSTSGAFGHQGSWIRVDAEKIEPDNVISASDSELNRLGISTIGDSISLRDLCSRAGPKSSWHTSETPPFGLLRSKEQYGPNPSDIRYDTFVLLIEKLSDTYPGNIFWNKCGVPSDDANE</sequence>
<reference evidence="2" key="2">
    <citation type="journal article" date="2023" name="Science">
        <title>Genomic signatures of disease resistance in endangered staghorn corals.</title>
        <authorList>
            <person name="Vollmer S.V."/>
            <person name="Selwyn J.D."/>
            <person name="Despard B.A."/>
            <person name="Roesel C.L."/>
        </authorList>
    </citation>
    <scope>NUCLEOTIDE SEQUENCE</scope>
    <source>
        <strain evidence="2">K2</strain>
    </source>
</reference>